<dbReference type="GO" id="GO:0016036">
    <property type="term" value="P:cellular response to phosphate starvation"/>
    <property type="evidence" value="ECO:0007669"/>
    <property type="project" value="TreeGrafter"/>
</dbReference>
<keyword evidence="7" id="KW-1133">Transmembrane helix</keyword>
<dbReference type="PROSITE" id="PS50109">
    <property type="entry name" value="HIS_KIN"/>
    <property type="match status" value="1"/>
</dbReference>
<keyword evidence="3" id="KW-0597">Phosphoprotein</keyword>
<dbReference type="CDD" id="cd00075">
    <property type="entry name" value="HATPase"/>
    <property type="match status" value="1"/>
</dbReference>
<protein>
    <recommendedName>
        <fullName evidence="2">histidine kinase</fullName>
        <ecNumber evidence="2">2.7.13.3</ecNumber>
    </recommendedName>
</protein>
<evidence type="ECO:0000313" key="9">
    <source>
        <dbReference type="EMBL" id="CUN31302.1"/>
    </source>
</evidence>
<dbReference type="Gene3D" id="3.30.565.10">
    <property type="entry name" value="Histidine kinase-like ATPase, C-terminal domain"/>
    <property type="match status" value="1"/>
</dbReference>
<dbReference type="AlphaFoldDB" id="A0A173VVK8"/>
<dbReference type="RefSeq" id="WP_044544609.1">
    <property type="nucleotide sequence ID" value="NZ_CDRH01000025.1"/>
</dbReference>
<keyword evidence="7" id="KW-0812">Transmembrane</keyword>
<dbReference type="EC" id="2.7.13.3" evidence="2"/>
<dbReference type="InterPro" id="IPR050351">
    <property type="entry name" value="BphY/WalK/GraS-like"/>
</dbReference>
<keyword evidence="4 9" id="KW-0808">Transferase</keyword>
<dbReference type="Proteomes" id="UP000095591">
    <property type="component" value="Unassembled WGS sequence"/>
</dbReference>
<evidence type="ECO:0000256" key="4">
    <source>
        <dbReference type="ARBA" id="ARBA00022679"/>
    </source>
</evidence>
<dbReference type="PANTHER" id="PTHR45453">
    <property type="entry name" value="PHOSPHATE REGULON SENSOR PROTEIN PHOR"/>
    <property type="match status" value="1"/>
</dbReference>
<dbReference type="GO" id="GO:0004721">
    <property type="term" value="F:phosphoprotein phosphatase activity"/>
    <property type="evidence" value="ECO:0007669"/>
    <property type="project" value="TreeGrafter"/>
</dbReference>
<keyword evidence="6" id="KW-0902">Two-component regulatory system</keyword>
<evidence type="ECO:0000313" key="10">
    <source>
        <dbReference type="Proteomes" id="UP000095591"/>
    </source>
</evidence>
<dbReference type="EMBL" id="CYXP01000010">
    <property type="protein sequence ID" value="CUN31302.1"/>
    <property type="molecule type" value="Genomic_DNA"/>
</dbReference>
<feature type="transmembrane region" description="Helical" evidence="7">
    <location>
        <begin position="211"/>
        <end position="231"/>
    </location>
</feature>
<dbReference type="InterPro" id="IPR036890">
    <property type="entry name" value="HATPase_C_sf"/>
</dbReference>
<evidence type="ECO:0000256" key="1">
    <source>
        <dbReference type="ARBA" id="ARBA00000085"/>
    </source>
</evidence>
<dbReference type="SUPFAM" id="SSF55874">
    <property type="entry name" value="ATPase domain of HSP90 chaperone/DNA topoisomerase II/histidine kinase"/>
    <property type="match status" value="1"/>
</dbReference>
<dbReference type="SMART" id="SM00387">
    <property type="entry name" value="HATPase_c"/>
    <property type="match status" value="1"/>
</dbReference>
<organism evidence="9 10">
    <name type="scientific">Parabacteroides distasonis</name>
    <dbReference type="NCBI Taxonomy" id="823"/>
    <lineage>
        <taxon>Bacteria</taxon>
        <taxon>Pseudomonadati</taxon>
        <taxon>Bacteroidota</taxon>
        <taxon>Bacteroidia</taxon>
        <taxon>Bacteroidales</taxon>
        <taxon>Tannerellaceae</taxon>
        <taxon>Parabacteroides</taxon>
    </lineage>
</organism>
<gene>
    <name evidence="9" type="primary">phoR_5</name>
    <name evidence="9" type="ORF">ERS852429_03706</name>
</gene>
<evidence type="ECO:0000256" key="7">
    <source>
        <dbReference type="SAM" id="Phobius"/>
    </source>
</evidence>
<evidence type="ECO:0000259" key="8">
    <source>
        <dbReference type="PROSITE" id="PS50109"/>
    </source>
</evidence>
<dbReference type="GO" id="GO:0005886">
    <property type="term" value="C:plasma membrane"/>
    <property type="evidence" value="ECO:0007669"/>
    <property type="project" value="TreeGrafter"/>
</dbReference>
<keyword evidence="7" id="KW-0472">Membrane</keyword>
<dbReference type="InterPro" id="IPR003594">
    <property type="entry name" value="HATPase_dom"/>
</dbReference>
<feature type="domain" description="Histidine kinase" evidence="8">
    <location>
        <begin position="252"/>
        <end position="470"/>
    </location>
</feature>
<feature type="transmembrane region" description="Helical" evidence="7">
    <location>
        <begin position="7"/>
        <end position="28"/>
    </location>
</feature>
<dbReference type="InterPro" id="IPR036097">
    <property type="entry name" value="HisK_dim/P_sf"/>
</dbReference>
<dbReference type="InterPro" id="IPR004358">
    <property type="entry name" value="Sig_transdc_His_kin-like_C"/>
</dbReference>
<evidence type="ECO:0000256" key="3">
    <source>
        <dbReference type="ARBA" id="ARBA00022553"/>
    </source>
</evidence>
<dbReference type="GO" id="GO:0000155">
    <property type="term" value="F:phosphorelay sensor kinase activity"/>
    <property type="evidence" value="ECO:0007669"/>
    <property type="project" value="InterPro"/>
</dbReference>
<reference evidence="9 10" key="1">
    <citation type="submission" date="2015-09" db="EMBL/GenBank/DDBJ databases">
        <authorList>
            <consortium name="Pathogen Informatics"/>
        </authorList>
    </citation>
    <scope>NUCLEOTIDE SEQUENCE [LARGE SCALE GENOMIC DNA]</scope>
    <source>
        <strain evidence="9 10">2789STDY5608872</strain>
    </source>
</reference>
<dbReference type="Pfam" id="PF02518">
    <property type="entry name" value="HATPase_c"/>
    <property type="match status" value="1"/>
</dbReference>
<evidence type="ECO:0000256" key="5">
    <source>
        <dbReference type="ARBA" id="ARBA00022777"/>
    </source>
</evidence>
<sequence>MGKRIRWIWVISLAAALSAIGVQGYWLFNQFRYEICTYADEIAGEVFHAGQEEFRIRKEEAEMTKGTYIIERQSKYQSGDSVLNGLKNSFGFQLYPKDTTKIHSFRLHLDPNMPEDSLLVGVDRSVVEFFVPFSAERLDSILSVGLPGLDYRVRPFVAGDTLSGQSSALWLPLSKNLLSTSISICYLFAPIERKAVWVDVDLPMNPLLGRMGWQLFLSIFLILLLLACLSFQIRTIWEQMRLNELREGFVHTMIHELRRPVQTLKVFVSFLNDREMRMDEATTERVLQDSMFELDNLSAYLGKLKDMVCADERETLLRPSAFNLRELVEKVVRLTNIPAGKKVSFSTAFPPDMPDLTADPVHVANVLSNLIENAIKYSGEEVNIDIVVLWNQQGVELTVSDNGFGIAPDERRKVFEKFYRSSHLPDKQIPGIGLGLSYVRQIVEAHHGSVSLRSELGEGTRITINLPTTAL</sequence>
<dbReference type="FunFam" id="3.30.565.10:FF:000006">
    <property type="entry name" value="Sensor histidine kinase WalK"/>
    <property type="match status" value="1"/>
</dbReference>
<evidence type="ECO:0000256" key="2">
    <source>
        <dbReference type="ARBA" id="ARBA00012438"/>
    </source>
</evidence>
<accession>A0A173VVK8</accession>
<dbReference type="PANTHER" id="PTHR45453:SF1">
    <property type="entry name" value="PHOSPHATE REGULON SENSOR PROTEIN PHOR"/>
    <property type="match status" value="1"/>
</dbReference>
<keyword evidence="5" id="KW-0418">Kinase</keyword>
<dbReference type="PRINTS" id="PR00344">
    <property type="entry name" value="BCTRLSENSOR"/>
</dbReference>
<proteinExistence type="predicted"/>
<name>A0A173VVK8_PARDI</name>
<dbReference type="InterPro" id="IPR005467">
    <property type="entry name" value="His_kinase_dom"/>
</dbReference>
<dbReference type="SUPFAM" id="SSF47384">
    <property type="entry name" value="Homodimeric domain of signal transducing histidine kinase"/>
    <property type="match status" value="1"/>
</dbReference>
<comment type="catalytic activity">
    <reaction evidence="1">
        <text>ATP + protein L-histidine = ADP + protein N-phospho-L-histidine.</text>
        <dbReference type="EC" id="2.7.13.3"/>
    </reaction>
</comment>
<evidence type="ECO:0000256" key="6">
    <source>
        <dbReference type="ARBA" id="ARBA00023012"/>
    </source>
</evidence>